<dbReference type="EMBL" id="CP028811">
    <property type="protein sequence ID" value="AWA30837.1"/>
    <property type="molecule type" value="Genomic_DNA"/>
</dbReference>
<dbReference type="GO" id="GO:0004497">
    <property type="term" value="F:monooxygenase activity"/>
    <property type="evidence" value="ECO:0007669"/>
    <property type="project" value="UniProtKB-KW"/>
</dbReference>
<evidence type="ECO:0000313" key="2">
    <source>
        <dbReference type="EMBL" id="AWA30837.1"/>
    </source>
</evidence>
<dbReference type="Proteomes" id="UP000244193">
    <property type="component" value="Chromosome"/>
</dbReference>
<dbReference type="InterPro" id="IPR038762">
    <property type="entry name" value="ABM_predict"/>
</dbReference>
<dbReference type="RefSeq" id="WP_108372218.1">
    <property type="nucleotide sequence ID" value="NZ_CP028811.1"/>
</dbReference>
<feature type="transmembrane region" description="Helical" evidence="1">
    <location>
        <begin position="152"/>
        <end position="170"/>
    </location>
</feature>
<dbReference type="Gene3D" id="3.30.70.100">
    <property type="match status" value="1"/>
</dbReference>
<dbReference type="OrthoDB" id="1494254at2"/>
<gene>
    <name evidence="2" type="ORF">HYN48_12530</name>
</gene>
<keyword evidence="2" id="KW-0503">Monooxygenase</keyword>
<dbReference type="KEGG" id="fmg:HYN48_12530"/>
<evidence type="ECO:0000313" key="3">
    <source>
        <dbReference type="Proteomes" id="UP000244193"/>
    </source>
</evidence>
<protein>
    <submittedName>
        <fullName evidence="2">Antibiotic biosynthesis monooxygenase</fullName>
    </submittedName>
</protein>
<dbReference type="AlphaFoldDB" id="A0A2S0RFY2"/>
<proteinExistence type="predicted"/>
<keyword evidence="1" id="KW-1133">Transmembrane helix</keyword>
<reference evidence="2 3" key="1">
    <citation type="submission" date="2018-04" db="EMBL/GenBank/DDBJ databases">
        <title>Genome sequencing of Flavobacterium sp. HYN0048.</title>
        <authorList>
            <person name="Yi H."/>
            <person name="Baek C."/>
        </authorList>
    </citation>
    <scope>NUCLEOTIDE SEQUENCE [LARGE SCALE GENOMIC DNA]</scope>
    <source>
        <strain evidence="2 3">HYN0048</strain>
    </source>
</reference>
<keyword evidence="1" id="KW-0812">Transmembrane</keyword>
<keyword evidence="1" id="KW-0472">Membrane</keyword>
<dbReference type="PANTHER" id="PTHR40057:SF1">
    <property type="entry name" value="SLR1162 PROTEIN"/>
    <property type="match status" value="1"/>
</dbReference>
<dbReference type="SUPFAM" id="SSF54909">
    <property type="entry name" value="Dimeric alpha+beta barrel"/>
    <property type="match status" value="1"/>
</dbReference>
<dbReference type="InterPro" id="IPR011008">
    <property type="entry name" value="Dimeric_a/b-barrel"/>
</dbReference>
<accession>A0A2S0RFY2</accession>
<feature type="transmembrane region" description="Helical" evidence="1">
    <location>
        <begin position="120"/>
        <end position="140"/>
    </location>
</feature>
<sequence>MEIPGASVVISHQIRHGKQHLYEDWLKEIEPACRNSVGHIDWQIIRPIPNLTFSYTVIIRYDTIENLKTWMESDTRKKLIQKATPFFAKKDNYTINSGLDFLFDTENKTAKSPVRWKQYLVTWSAIFPLSMLTPLAVIPILNKLNVLENKVVHSFFISGVIVFIMIYLLMPRYTKLIRNWLYN</sequence>
<evidence type="ECO:0000256" key="1">
    <source>
        <dbReference type="SAM" id="Phobius"/>
    </source>
</evidence>
<name>A0A2S0RFY2_9FLAO</name>
<keyword evidence="2" id="KW-0560">Oxidoreductase</keyword>
<dbReference type="PANTHER" id="PTHR40057">
    <property type="entry name" value="SLR1162 PROTEIN"/>
    <property type="match status" value="1"/>
</dbReference>
<organism evidence="2 3">
    <name type="scientific">Flavobacterium magnum</name>
    <dbReference type="NCBI Taxonomy" id="2162713"/>
    <lineage>
        <taxon>Bacteria</taxon>
        <taxon>Pseudomonadati</taxon>
        <taxon>Bacteroidota</taxon>
        <taxon>Flavobacteriia</taxon>
        <taxon>Flavobacteriales</taxon>
        <taxon>Flavobacteriaceae</taxon>
        <taxon>Flavobacterium</taxon>
    </lineage>
</organism>
<keyword evidence="3" id="KW-1185">Reference proteome</keyword>